<dbReference type="Proteomes" id="UP001295740">
    <property type="component" value="Unassembled WGS sequence"/>
</dbReference>
<dbReference type="GO" id="GO:0005737">
    <property type="term" value="C:cytoplasm"/>
    <property type="evidence" value="ECO:0007669"/>
    <property type="project" value="TreeGrafter"/>
</dbReference>
<protein>
    <submittedName>
        <fullName evidence="6">Uu.00g018870.m01.CDS01</fullName>
    </submittedName>
</protein>
<dbReference type="Gene3D" id="1.20.120.1240">
    <property type="entry name" value="Dynamin, middle domain"/>
    <property type="match status" value="1"/>
</dbReference>
<evidence type="ECO:0000259" key="4">
    <source>
        <dbReference type="PROSITE" id="PS51388"/>
    </source>
</evidence>
<dbReference type="GO" id="GO:0005886">
    <property type="term" value="C:plasma membrane"/>
    <property type="evidence" value="ECO:0007669"/>
    <property type="project" value="TreeGrafter"/>
</dbReference>
<evidence type="ECO:0000313" key="6">
    <source>
        <dbReference type="EMBL" id="CAJ2513768.1"/>
    </source>
</evidence>
<dbReference type="SMART" id="SM00053">
    <property type="entry name" value="DYNc"/>
    <property type="match status" value="1"/>
</dbReference>
<gene>
    <name evidence="6" type="ORF">KHLLAP_LOCUS14236</name>
</gene>
<dbReference type="InterPro" id="IPR045063">
    <property type="entry name" value="Dynamin_N"/>
</dbReference>
<keyword evidence="7" id="KW-1185">Reference proteome</keyword>
<name>A0AAI8W0E0_9PEZI</name>
<dbReference type="PROSITE" id="PS51388">
    <property type="entry name" value="GED"/>
    <property type="match status" value="1"/>
</dbReference>
<dbReference type="InterPro" id="IPR027417">
    <property type="entry name" value="P-loop_NTPase"/>
</dbReference>
<dbReference type="InterPro" id="IPR030381">
    <property type="entry name" value="G_DYNAMIN_dom"/>
</dbReference>
<dbReference type="Gene3D" id="3.40.50.300">
    <property type="entry name" value="P-loop containing nucleotide triphosphate hydrolases"/>
    <property type="match status" value="1"/>
</dbReference>
<feature type="region of interest" description="Disordered" evidence="3">
    <location>
        <begin position="49"/>
        <end position="75"/>
    </location>
</feature>
<dbReference type="Pfam" id="PF00350">
    <property type="entry name" value="Dynamin_N"/>
    <property type="match status" value="1"/>
</dbReference>
<comment type="caution">
    <text evidence="6">The sequence shown here is derived from an EMBL/GenBank/DDBJ whole genome shotgun (WGS) entry which is preliminary data.</text>
</comment>
<dbReference type="InterPro" id="IPR022812">
    <property type="entry name" value="Dynamin"/>
</dbReference>
<dbReference type="PANTHER" id="PTHR11566:SF131">
    <property type="entry name" value="GTPASE, PUTATIVE (AFU_ORTHOLOGUE AFUA_6G07630)-RELATED"/>
    <property type="match status" value="1"/>
</dbReference>
<dbReference type="PANTHER" id="PTHR11566">
    <property type="entry name" value="DYNAMIN"/>
    <property type="match status" value="1"/>
</dbReference>
<dbReference type="GO" id="GO:0005874">
    <property type="term" value="C:microtubule"/>
    <property type="evidence" value="ECO:0007669"/>
    <property type="project" value="TreeGrafter"/>
</dbReference>
<dbReference type="GO" id="GO:0005525">
    <property type="term" value="F:GTP binding"/>
    <property type="evidence" value="ECO:0007669"/>
    <property type="project" value="InterPro"/>
</dbReference>
<dbReference type="InterPro" id="IPR001401">
    <property type="entry name" value="Dynamin_GTPase"/>
</dbReference>
<dbReference type="GO" id="GO:0031623">
    <property type="term" value="P:receptor internalization"/>
    <property type="evidence" value="ECO:0007669"/>
    <property type="project" value="TreeGrafter"/>
</dbReference>
<evidence type="ECO:0000256" key="1">
    <source>
        <dbReference type="ARBA" id="ARBA00022741"/>
    </source>
</evidence>
<dbReference type="SUPFAM" id="SSF52540">
    <property type="entry name" value="P-loop containing nucleoside triphosphate hydrolases"/>
    <property type="match status" value="1"/>
</dbReference>
<reference evidence="6" key="1">
    <citation type="submission" date="2023-10" db="EMBL/GenBank/DDBJ databases">
        <authorList>
            <person name="Hackl T."/>
        </authorList>
    </citation>
    <scope>NUCLEOTIDE SEQUENCE</scope>
</reference>
<dbReference type="GO" id="GO:0008017">
    <property type="term" value="F:microtubule binding"/>
    <property type="evidence" value="ECO:0007669"/>
    <property type="project" value="TreeGrafter"/>
</dbReference>
<feature type="domain" description="Dynamin-type G" evidence="5">
    <location>
        <begin position="107"/>
        <end position="434"/>
    </location>
</feature>
<dbReference type="GO" id="GO:0003924">
    <property type="term" value="F:GTPase activity"/>
    <property type="evidence" value="ECO:0007669"/>
    <property type="project" value="InterPro"/>
</dbReference>
<dbReference type="PRINTS" id="PR00195">
    <property type="entry name" value="DYNAMIN"/>
</dbReference>
<sequence>MSGRRNKRTQVLLDRGSPSPSVMSGMAGTMASTSPVYRRVYPAPTEVVSLNSSHSGKRKLSSHSGAQNAPESPHRNFAHPALAEIGKIMKSLNDALGTLQQLGLNHVASLPELVLVGDQSSGKSSLMSGLARLDLPRSSGICTRCPFHIRMSNSPHWSFTVTLQQDYEYKQLNRPIKPTDVTKKNPFPPWVERPIRETKEFKTVPGQDAVEIEEVLRWAQIATLNPTMSHEQFVPGEGSYAKEHSLEDAKQKTQAKFSPNTVAFEWKGPDIPTLSFYDLPGVFANAETKADDYLVDVVRNLTLSYVCREEAIIMLALPMDNDMDNSKTLKVIRDANAEDRTIGVVTKADKLNVDSEDVWLSVFQGQKQKVGHGFFSTSLPPDERLDTLMLMEQSFFEGGNWPGKFSEFAPRCGVESLLKYITQQLGDAFQKRLPEIKEKVKDRLRGINQHLENLPLLPSNVEHEVRMSLKEFYRQVRDSVTSGMFEVQWKRLNVQFQDCIVKMKPRVIIATDTKPKSQPIEILDSDSENSGPVKGNNKRPIESVERVIVAQKKRRVDLGSIPVTPVKPKTERNDLYQSPDVAESPLPHQQGSNPFIQCLGKLSKMDIRDIRQEIMAKTRVGLSHIVPVEVHETLSLRAVETWKDPLEIYIQKSMAMLVNAVNQALEKSLGTLQRRFIFKESVEHLHKFLKEREEYQRKRIVEMFDNEKYKMDTMNKVSIEYYKVQEQGMLERHRAFSRAKAASLLDDGKALLSWETMSAEAKAKETEMLDKFMTKLPADDYKAEIEVAALVRAYYLTAATRFIDTVTMDLNSNLFRSFREGTLDNHLDQELGLFPYPSPDTYDRLMEEDYETAEKRKQLKTERTKLQKALEIMNGLENSSHQTTASGEKLQRQASVVHSYGKVEEDEALVQDEV</sequence>
<dbReference type="EMBL" id="CAUWAG010000020">
    <property type="protein sequence ID" value="CAJ2513768.1"/>
    <property type="molecule type" value="Genomic_DNA"/>
</dbReference>
<dbReference type="InterPro" id="IPR020850">
    <property type="entry name" value="GED_dom"/>
</dbReference>
<evidence type="ECO:0000259" key="5">
    <source>
        <dbReference type="PROSITE" id="PS51718"/>
    </source>
</evidence>
<feature type="region of interest" description="Disordered" evidence="3">
    <location>
        <begin position="519"/>
        <end position="538"/>
    </location>
</feature>
<evidence type="ECO:0000256" key="3">
    <source>
        <dbReference type="SAM" id="MobiDB-lite"/>
    </source>
</evidence>
<dbReference type="PROSITE" id="PS51718">
    <property type="entry name" value="G_DYNAMIN_2"/>
    <property type="match status" value="1"/>
</dbReference>
<dbReference type="InterPro" id="IPR000375">
    <property type="entry name" value="Dynamin_stalk"/>
</dbReference>
<dbReference type="Pfam" id="PF01031">
    <property type="entry name" value="Dynamin_M"/>
    <property type="match status" value="1"/>
</dbReference>
<dbReference type="AlphaFoldDB" id="A0AAI8W0E0"/>
<proteinExistence type="predicted"/>
<feature type="domain" description="GED" evidence="4">
    <location>
        <begin position="784"/>
        <end position="881"/>
    </location>
</feature>
<evidence type="ECO:0000313" key="7">
    <source>
        <dbReference type="Proteomes" id="UP001295740"/>
    </source>
</evidence>
<evidence type="ECO:0000256" key="2">
    <source>
        <dbReference type="ARBA" id="ARBA00023134"/>
    </source>
</evidence>
<organism evidence="6 7">
    <name type="scientific">Anthostomella pinea</name>
    <dbReference type="NCBI Taxonomy" id="933095"/>
    <lineage>
        <taxon>Eukaryota</taxon>
        <taxon>Fungi</taxon>
        <taxon>Dikarya</taxon>
        <taxon>Ascomycota</taxon>
        <taxon>Pezizomycotina</taxon>
        <taxon>Sordariomycetes</taxon>
        <taxon>Xylariomycetidae</taxon>
        <taxon>Xylariales</taxon>
        <taxon>Xylariaceae</taxon>
        <taxon>Anthostomella</taxon>
    </lineage>
</organism>
<feature type="region of interest" description="Disordered" evidence="3">
    <location>
        <begin position="1"/>
        <end position="27"/>
    </location>
</feature>
<accession>A0AAI8W0E0</accession>
<keyword evidence="2" id="KW-0342">GTP-binding</keyword>
<keyword evidence="1" id="KW-0547">Nucleotide-binding</keyword>